<evidence type="ECO:0000313" key="3">
    <source>
        <dbReference type="EMBL" id="GAA4678678.1"/>
    </source>
</evidence>
<gene>
    <name evidence="3" type="ORF">GCM10025780_24480</name>
</gene>
<evidence type="ECO:0008006" key="5">
    <source>
        <dbReference type="Google" id="ProtNLM"/>
    </source>
</evidence>
<comment type="caution">
    <text evidence="3">The sequence shown here is derived from an EMBL/GenBank/DDBJ whole genome shotgun (WGS) entry which is preliminary data.</text>
</comment>
<feature type="compositionally biased region" description="Basic and acidic residues" evidence="1">
    <location>
        <begin position="69"/>
        <end position="82"/>
    </location>
</feature>
<keyword evidence="2" id="KW-0472">Membrane</keyword>
<dbReference type="EMBL" id="BAABLM010000005">
    <property type="protein sequence ID" value="GAA4678678.1"/>
    <property type="molecule type" value="Genomic_DNA"/>
</dbReference>
<dbReference type="Pfam" id="PF07332">
    <property type="entry name" value="Phage_holin_3_6"/>
    <property type="match status" value="1"/>
</dbReference>
<dbReference type="Proteomes" id="UP001501295">
    <property type="component" value="Unassembled WGS sequence"/>
</dbReference>
<organism evidence="3 4">
    <name type="scientific">Frondihabitans cladoniiphilus</name>
    <dbReference type="NCBI Taxonomy" id="715785"/>
    <lineage>
        <taxon>Bacteria</taxon>
        <taxon>Bacillati</taxon>
        <taxon>Actinomycetota</taxon>
        <taxon>Actinomycetes</taxon>
        <taxon>Micrococcales</taxon>
        <taxon>Microbacteriaceae</taxon>
        <taxon>Frondihabitans</taxon>
    </lineage>
</organism>
<feature type="transmembrane region" description="Helical" evidence="2">
    <location>
        <begin position="29"/>
        <end position="51"/>
    </location>
</feature>
<evidence type="ECO:0000256" key="1">
    <source>
        <dbReference type="SAM" id="MobiDB-lite"/>
    </source>
</evidence>
<proteinExistence type="predicted"/>
<protein>
    <recommendedName>
        <fullName evidence="5">Phage holin family protein</fullName>
    </recommendedName>
</protein>
<name>A0ABP8W263_9MICO</name>
<evidence type="ECO:0000313" key="4">
    <source>
        <dbReference type="Proteomes" id="UP001501295"/>
    </source>
</evidence>
<sequence>MLVVAALFAFLVLEVLVAAAILALTAVFTPWLSALLVAAGLLIVAALFGLAGYRMLKKGTPPVPSETVKNLKSDVRTLRGEDTNEPENG</sequence>
<evidence type="ECO:0000256" key="2">
    <source>
        <dbReference type="SAM" id="Phobius"/>
    </source>
</evidence>
<keyword evidence="2" id="KW-1133">Transmembrane helix</keyword>
<feature type="region of interest" description="Disordered" evidence="1">
    <location>
        <begin position="59"/>
        <end position="89"/>
    </location>
</feature>
<keyword evidence="2" id="KW-0812">Transmembrane</keyword>
<accession>A0ABP8W263</accession>
<keyword evidence="4" id="KW-1185">Reference proteome</keyword>
<dbReference type="InterPro" id="IPR009937">
    <property type="entry name" value="Phage_holin_3_6"/>
</dbReference>
<reference evidence="4" key="1">
    <citation type="journal article" date="2019" name="Int. J. Syst. Evol. Microbiol.">
        <title>The Global Catalogue of Microorganisms (GCM) 10K type strain sequencing project: providing services to taxonomists for standard genome sequencing and annotation.</title>
        <authorList>
            <consortium name="The Broad Institute Genomics Platform"/>
            <consortium name="The Broad Institute Genome Sequencing Center for Infectious Disease"/>
            <person name="Wu L."/>
            <person name="Ma J."/>
        </authorList>
    </citation>
    <scope>NUCLEOTIDE SEQUENCE [LARGE SCALE GENOMIC DNA]</scope>
    <source>
        <strain evidence="4">JCM 18956</strain>
    </source>
</reference>